<dbReference type="EMBL" id="JAINVB010000001">
    <property type="protein sequence ID" value="MCK0084942.1"/>
    <property type="molecule type" value="Genomic_DNA"/>
</dbReference>
<organism evidence="5">
    <name type="scientific">Clostridium symbiosum</name>
    <name type="common">Bacteroides symbiosus</name>
    <dbReference type="NCBI Taxonomy" id="1512"/>
    <lineage>
        <taxon>Bacteria</taxon>
        <taxon>Bacillati</taxon>
        <taxon>Bacillota</taxon>
        <taxon>Clostridia</taxon>
        <taxon>Lachnospirales</taxon>
        <taxon>Lachnospiraceae</taxon>
        <taxon>Otoolea</taxon>
    </lineage>
</organism>
<accession>A0A6N3HVL8</accession>
<feature type="region of interest" description="Disordered" evidence="1">
    <location>
        <begin position="205"/>
        <end position="231"/>
    </location>
</feature>
<name>A0A6N3HVL8_CLOSY</name>
<protein>
    <recommendedName>
        <fullName evidence="6">LPXTG cell wall anchor domain-containing protein</fullName>
    </recommendedName>
</protein>
<dbReference type="AlphaFoldDB" id="A0A6N3HVL8"/>
<keyword evidence="2" id="KW-0472">Membrane</keyword>
<feature type="transmembrane region" description="Helical" evidence="2">
    <location>
        <begin position="269"/>
        <end position="289"/>
    </location>
</feature>
<gene>
    <name evidence="5" type="ORF">CSLFYP84_04266</name>
    <name evidence="4" type="ORF">K5I21_03405</name>
</gene>
<proteinExistence type="predicted"/>
<dbReference type="EMBL" id="CACRUA010000079">
    <property type="protein sequence ID" value="VYU80521.1"/>
    <property type="molecule type" value="Genomic_DNA"/>
</dbReference>
<evidence type="ECO:0000256" key="2">
    <source>
        <dbReference type="SAM" id="Phobius"/>
    </source>
</evidence>
<evidence type="ECO:0000256" key="3">
    <source>
        <dbReference type="SAM" id="SignalP"/>
    </source>
</evidence>
<feature type="signal peptide" evidence="3">
    <location>
        <begin position="1"/>
        <end position="28"/>
    </location>
</feature>
<reference evidence="5" key="1">
    <citation type="submission" date="2019-11" db="EMBL/GenBank/DDBJ databases">
        <authorList>
            <person name="Feng L."/>
        </authorList>
    </citation>
    <scope>NUCLEOTIDE SEQUENCE</scope>
    <source>
        <strain evidence="5">CsymbiosumLFYP84</strain>
    </source>
</reference>
<sequence>MKRNLLKRIMAGFWAAAFVGMSSMTALAADSVDVNGSGRYAGDTDVVVGYQDKDLFTNMKELMPGDTIDNQVALSNKSSRAVTIYLKAYADFTSADGTTAVRDKSTASADGKTFRNDILDQIEMTLKLDDKVIYEGSADGVKPKAGYESMTAGNYGIALGSFAAGTQKNMVITLKLPGPTFDNDFIDTFDAVDWVFCVEGTTPSGGGGGGGGGGGPSGGGNSNNGPGSVTEIIDSEVPLSPWTGEDGSIVILDSGVPLANIPRMGDTGISGYIFGILLALLIAAGALYMKKRYSVQKQ</sequence>
<dbReference type="RefSeq" id="WP_009296754.1">
    <property type="nucleotide sequence ID" value="NZ_BAABZD010000001.1"/>
</dbReference>
<evidence type="ECO:0000313" key="4">
    <source>
        <dbReference type="EMBL" id="MCK0084942.1"/>
    </source>
</evidence>
<dbReference type="Proteomes" id="UP001203136">
    <property type="component" value="Unassembled WGS sequence"/>
</dbReference>
<evidence type="ECO:0008006" key="6">
    <source>
        <dbReference type="Google" id="ProtNLM"/>
    </source>
</evidence>
<feature type="chain" id="PRO_5026808896" description="LPXTG cell wall anchor domain-containing protein" evidence="3">
    <location>
        <begin position="29"/>
        <end position="298"/>
    </location>
</feature>
<keyword evidence="2" id="KW-0812">Transmembrane</keyword>
<keyword evidence="2" id="KW-1133">Transmembrane helix</keyword>
<evidence type="ECO:0000256" key="1">
    <source>
        <dbReference type="SAM" id="MobiDB-lite"/>
    </source>
</evidence>
<feature type="compositionally biased region" description="Gly residues" evidence="1">
    <location>
        <begin position="205"/>
        <end position="222"/>
    </location>
</feature>
<reference evidence="4" key="2">
    <citation type="journal article" date="2022" name="Cell Host Microbe">
        <title>Colonization of the live biotherapeutic product VE303 and modulation of the microbiota and metabolites in healthy volunteers.</title>
        <authorList>
            <person name="Dsouza M."/>
            <person name="Menon R."/>
            <person name="Crossette E."/>
            <person name="Bhattarai S.K."/>
            <person name="Schneider J."/>
            <person name="Kim Y.G."/>
            <person name="Reddy S."/>
            <person name="Caballero S."/>
            <person name="Felix C."/>
            <person name="Cornacchione L."/>
            <person name="Hendrickson J."/>
            <person name="Watson A.R."/>
            <person name="Minot S.S."/>
            <person name="Greenfield N."/>
            <person name="Schopf L."/>
            <person name="Szabady R."/>
            <person name="Patarroyo J."/>
            <person name="Smith W."/>
            <person name="Harrison P."/>
            <person name="Kuijper E.J."/>
            <person name="Kelly C.P."/>
            <person name="Olle B."/>
            <person name="Bobilev D."/>
            <person name="Silber J.L."/>
            <person name="Bucci V."/>
            <person name="Roberts B."/>
            <person name="Faith J."/>
            <person name="Norman J.M."/>
        </authorList>
    </citation>
    <scope>NUCLEOTIDE SEQUENCE</scope>
    <source>
        <strain evidence="4">VE303-04</strain>
    </source>
</reference>
<evidence type="ECO:0000313" key="5">
    <source>
        <dbReference type="EMBL" id="VYU80521.1"/>
    </source>
</evidence>
<keyword evidence="3" id="KW-0732">Signal</keyword>